<name>A0A1B7JMH0_9GAMM</name>
<reference evidence="2 3" key="1">
    <citation type="submission" date="2016-04" db="EMBL/GenBank/DDBJ databases">
        <title>ATOL: Assembling a taxonomically balanced genome-scale reconstruction of the evolutionary history of the Enterobacteriaceae.</title>
        <authorList>
            <person name="Plunkett G.III."/>
            <person name="Neeno-Eckwall E.C."/>
            <person name="Glasner J.D."/>
            <person name="Perna N.T."/>
        </authorList>
    </citation>
    <scope>NUCLEOTIDE SEQUENCE [LARGE SCALE GENOMIC DNA]</scope>
    <source>
        <strain evidence="2 3">ATCC 35613</strain>
    </source>
</reference>
<protein>
    <recommendedName>
        <fullName evidence="4">Fimbrial-type adhesion domain-containing protein</fullName>
    </recommendedName>
</protein>
<keyword evidence="1" id="KW-0732">Signal</keyword>
<keyword evidence="3" id="KW-1185">Reference proteome</keyword>
<dbReference type="RefSeq" id="WP_068446291.1">
    <property type="nucleotide sequence ID" value="NZ_LXEW01000042.1"/>
</dbReference>
<evidence type="ECO:0008006" key="4">
    <source>
        <dbReference type="Google" id="ProtNLM"/>
    </source>
</evidence>
<sequence>MKKFQLSLSCYVMPSLLLALLVGVHPSAFSADKLTVRAGQNGYLGELYPSSRTANLNTHARYVSTSSYPLTQPDVNYPMLPHRDTYLKFATISSNIIGSNFPTYNGAPGIRLINENDNSRIIILLLNGTVTASYKNSSYLTVTKNAVLKESRQISGQLKSSGHLSWGLEYSSTNINNYFQAGGTPTGFIRADITSFSAYSSSQSGGPTTVAKGRYKLSTGERLVFGQGTIYSYMGWSSSETSLLNDNTLSIEALDSCTVAPLTATNIIFGTQFSGYKQNQLLETRPATMAINCVTTGKLLMVLSANQPLHGQTSAGTTSGTNLAGMALDAVSGNSNNSTERPYIVTTKVPPPSDICRNGNASALVYYDRIKLGDITTTNLQQNLYFNLCHNGTVRPGGYRGSVDVSFYLE</sequence>
<dbReference type="OrthoDB" id="6466490at2"/>
<dbReference type="AlphaFoldDB" id="A0A1B7JMH0"/>
<organism evidence="2 3">
    <name type="scientific">Providencia heimbachae ATCC 35613</name>
    <dbReference type="NCBI Taxonomy" id="1354272"/>
    <lineage>
        <taxon>Bacteria</taxon>
        <taxon>Pseudomonadati</taxon>
        <taxon>Pseudomonadota</taxon>
        <taxon>Gammaproteobacteria</taxon>
        <taxon>Enterobacterales</taxon>
        <taxon>Morganellaceae</taxon>
        <taxon>Providencia</taxon>
    </lineage>
</organism>
<feature type="signal peptide" evidence="1">
    <location>
        <begin position="1"/>
        <end position="30"/>
    </location>
</feature>
<gene>
    <name evidence="2" type="ORF">M998_3087</name>
</gene>
<comment type="caution">
    <text evidence="2">The sequence shown here is derived from an EMBL/GenBank/DDBJ whole genome shotgun (WGS) entry which is preliminary data.</text>
</comment>
<evidence type="ECO:0000256" key="1">
    <source>
        <dbReference type="SAM" id="SignalP"/>
    </source>
</evidence>
<evidence type="ECO:0000313" key="2">
    <source>
        <dbReference type="EMBL" id="OAT49111.1"/>
    </source>
</evidence>
<feature type="chain" id="PRO_5008595328" description="Fimbrial-type adhesion domain-containing protein" evidence="1">
    <location>
        <begin position="31"/>
        <end position="410"/>
    </location>
</feature>
<dbReference type="PATRIC" id="fig|1354272.4.peg.3149"/>
<dbReference type="EMBL" id="LXEW01000042">
    <property type="protein sequence ID" value="OAT49111.1"/>
    <property type="molecule type" value="Genomic_DNA"/>
</dbReference>
<proteinExistence type="predicted"/>
<evidence type="ECO:0000313" key="3">
    <source>
        <dbReference type="Proteomes" id="UP000078224"/>
    </source>
</evidence>
<accession>A0A1B7JMH0</accession>
<dbReference type="Proteomes" id="UP000078224">
    <property type="component" value="Unassembled WGS sequence"/>
</dbReference>